<name>A0ABW2YV41_9SPHI</name>
<evidence type="ECO:0000313" key="2">
    <source>
        <dbReference type="EMBL" id="MFD0749454.1"/>
    </source>
</evidence>
<proteinExistence type="predicted"/>
<organism evidence="2 3">
    <name type="scientific">Mucilaginibacter calamicampi</name>
    <dbReference type="NCBI Taxonomy" id="1302352"/>
    <lineage>
        <taxon>Bacteria</taxon>
        <taxon>Pseudomonadati</taxon>
        <taxon>Bacteroidota</taxon>
        <taxon>Sphingobacteriia</taxon>
        <taxon>Sphingobacteriales</taxon>
        <taxon>Sphingobacteriaceae</taxon>
        <taxon>Mucilaginibacter</taxon>
    </lineage>
</organism>
<comment type="caution">
    <text evidence="2">The sequence shown here is derived from an EMBL/GenBank/DDBJ whole genome shotgun (WGS) entry which is preliminary data.</text>
</comment>
<accession>A0ABW2YV41</accession>
<gene>
    <name evidence="2" type="ORF">ACFQZS_04825</name>
</gene>
<feature type="signal peptide" evidence="1">
    <location>
        <begin position="1"/>
        <end position="20"/>
    </location>
</feature>
<protein>
    <recommendedName>
        <fullName evidence="4">LTXXQ motif family protein</fullName>
    </recommendedName>
</protein>
<keyword evidence="3" id="KW-1185">Reference proteome</keyword>
<evidence type="ECO:0000313" key="3">
    <source>
        <dbReference type="Proteomes" id="UP001596958"/>
    </source>
</evidence>
<dbReference type="RefSeq" id="WP_377097829.1">
    <property type="nucleotide sequence ID" value="NZ_JBHTHU010000002.1"/>
</dbReference>
<dbReference type="Proteomes" id="UP001596958">
    <property type="component" value="Unassembled WGS sequence"/>
</dbReference>
<dbReference type="EMBL" id="JBHTHU010000002">
    <property type="protein sequence ID" value="MFD0749454.1"/>
    <property type="molecule type" value="Genomic_DNA"/>
</dbReference>
<evidence type="ECO:0000256" key="1">
    <source>
        <dbReference type="SAM" id="SignalP"/>
    </source>
</evidence>
<reference evidence="3" key="1">
    <citation type="journal article" date="2019" name="Int. J. Syst. Evol. Microbiol.">
        <title>The Global Catalogue of Microorganisms (GCM) 10K type strain sequencing project: providing services to taxonomists for standard genome sequencing and annotation.</title>
        <authorList>
            <consortium name="The Broad Institute Genomics Platform"/>
            <consortium name="The Broad Institute Genome Sequencing Center for Infectious Disease"/>
            <person name="Wu L."/>
            <person name="Ma J."/>
        </authorList>
    </citation>
    <scope>NUCLEOTIDE SEQUENCE [LARGE SCALE GENOMIC DNA]</scope>
    <source>
        <strain evidence="3">CCUG 63418</strain>
    </source>
</reference>
<feature type="chain" id="PRO_5045339294" description="LTXXQ motif family protein" evidence="1">
    <location>
        <begin position="21"/>
        <end position="121"/>
    </location>
</feature>
<keyword evidence="1" id="KW-0732">Signal</keyword>
<evidence type="ECO:0008006" key="4">
    <source>
        <dbReference type="Google" id="ProtNLM"/>
    </source>
</evidence>
<sequence>MKKIMLVCAFVLGVSAVSFAQGGGRMNQTPEQQLERFKTQIAGITDAQSAKLMVIYQAQAKSMDSLRKANEGGDMMALFPKMQPIQNGYNAKIKALLTPEQATAFQKQLDERAERMKQFQQ</sequence>